<comment type="caution">
    <text evidence="9">The sequence shown here is derived from an EMBL/GenBank/DDBJ whole genome shotgun (WGS) entry which is preliminary data.</text>
</comment>
<evidence type="ECO:0000256" key="4">
    <source>
        <dbReference type="ARBA" id="ARBA00022691"/>
    </source>
</evidence>
<dbReference type="PANTHER" id="PTHR33841:SF1">
    <property type="entry name" value="DNA METHYLTRANSFERASE A"/>
    <property type="match status" value="1"/>
</dbReference>
<evidence type="ECO:0000256" key="2">
    <source>
        <dbReference type="ARBA" id="ARBA00022603"/>
    </source>
</evidence>
<dbReference type="RefSeq" id="WP_115470387.1">
    <property type="nucleotide sequence ID" value="NZ_BJEC01000001.1"/>
</dbReference>
<feature type="domain" description="DUF7814" evidence="8">
    <location>
        <begin position="236"/>
        <end position="441"/>
    </location>
</feature>
<proteinExistence type="predicted"/>
<accession>A0ABX9I665</accession>
<evidence type="ECO:0000256" key="1">
    <source>
        <dbReference type="ARBA" id="ARBA00011900"/>
    </source>
</evidence>
<evidence type="ECO:0000259" key="8">
    <source>
        <dbReference type="Pfam" id="PF25120"/>
    </source>
</evidence>
<dbReference type="InterPro" id="IPR011639">
    <property type="entry name" value="MethylTrfase_TaqI-like_dom"/>
</dbReference>
<evidence type="ECO:0000259" key="6">
    <source>
        <dbReference type="Pfam" id="PF07669"/>
    </source>
</evidence>
<feature type="domain" description="DUF7149" evidence="7">
    <location>
        <begin position="5"/>
        <end position="235"/>
    </location>
</feature>
<comment type="catalytic activity">
    <reaction evidence="5">
        <text>a 2'-deoxyadenosine in DNA + S-adenosyl-L-methionine = an N(6)-methyl-2'-deoxyadenosine in DNA + S-adenosyl-L-homocysteine + H(+)</text>
        <dbReference type="Rhea" id="RHEA:15197"/>
        <dbReference type="Rhea" id="RHEA-COMP:12418"/>
        <dbReference type="Rhea" id="RHEA-COMP:12419"/>
        <dbReference type="ChEBI" id="CHEBI:15378"/>
        <dbReference type="ChEBI" id="CHEBI:57856"/>
        <dbReference type="ChEBI" id="CHEBI:59789"/>
        <dbReference type="ChEBI" id="CHEBI:90615"/>
        <dbReference type="ChEBI" id="CHEBI:90616"/>
        <dbReference type="EC" id="2.1.1.72"/>
    </reaction>
</comment>
<dbReference type="Pfam" id="PF07669">
    <property type="entry name" value="Eco57I"/>
    <property type="match status" value="1"/>
</dbReference>
<dbReference type="Pfam" id="PF25120">
    <property type="entry name" value="DUF7814"/>
    <property type="match status" value="1"/>
</dbReference>
<dbReference type="InterPro" id="IPR029063">
    <property type="entry name" value="SAM-dependent_MTases_sf"/>
</dbReference>
<dbReference type="InterPro" id="IPR050953">
    <property type="entry name" value="N4_N6_ade-DNA_methylase"/>
</dbReference>
<evidence type="ECO:0000313" key="10">
    <source>
        <dbReference type="Proteomes" id="UP000254492"/>
    </source>
</evidence>
<reference evidence="9 10" key="1">
    <citation type="submission" date="2018-07" db="EMBL/GenBank/DDBJ databases">
        <title>Genome-based reclassification of Weissella jogaejeotgali as Weissella thailandensis.</title>
        <authorList>
            <person name="Chun J."/>
            <person name="Kim B.-Y."/>
            <person name="Kwak M.-J."/>
        </authorList>
    </citation>
    <scope>NUCLEOTIDE SEQUENCE [LARGE SCALE GENOMIC DNA]</scope>
    <source>
        <strain evidence="9 10">KCTC 3751</strain>
    </source>
</reference>
<dbReference type="EMBL" id="QRAY01000002">
    <property type="protein sequence ID" value="RDS60214.1"/>
    <property type="molecule type" value="Genomic_DNA"/>
</dbReference>
<feature type="domain" description="Type II methyltransferase M.TaqI-like" evidence="6">
    <location>
        <begin position="605"/>
        <end position="894"/>
    </location>
</feature>
<keyword evidence="3" id="KW-0808">Transferase</keyword>
<keyword evidence="10" id="KW-1185">Reference proteome</keyword>
<dbReference type="PANTHER" id="PTHR33841">
    <property type="entry name" value="DNA METHYLTRANSFERASE YEEA-RELATED"/>
    <property type="match status" value="1"/>
</dbReference>
<evidence type="ECO:0000259" key="7">
    <source>
        <dbReference type="Pfam" id="PF23653"/>
    </source>
</evidence>
<gene>
    <name evidence="9" type="ORF">DWV05_01300</name>
</gene>
<sequence>MATLKPEDVINKMFYRLSPNERQKAETANLLKDLITDIKIENTEETNKGYIRDFLRGIGFQREGYKVNAEGRIDLSISKSNVNYVLLETKKLGSPDMVSENNLNHKALHELILYFMRERITGGNTKMTYLIITDGIEWFVFDAVLFNNLFAKNKQFVKDYIDSQVEQATLDVTTADFYQNIAAPFVAKHEKELEYVYLNVKDIFQKNKEINKTKARGFVRLLAPETLMKRSFVADSNILDKTFYDELLYIMGLQERSDEKGIERVPKSKRQSASLIELVYEAFDSSDYRFDNDEQKFDYAINIVSTWVNRILFLKLLEGQLIKFNNDNNEFKFMSDENLSNFNRVNELFFGVLAKPVNKRGSLTERYKHVPYLNSSLFEKSVTESKLGIKPSDLSDDEELKIRDRSILSKRVSKGTKALPTLKYILTFLDSYAFNTDGKSTNNDRLINASVLGLIFEKINGYKDGSFYTPGFVTSFMTQKAIDNAIINKFKSEGFKVDSIDDIAEITPENKEDVLRVLRDFKLVDPAVGSGHFLVSALNYLVKLRSKLRLLPAEIRMDVNIEVENDELVAIMRDEGTYFSYTRGSKMRQSIQETLFKTKLDIIEHNLFGVDINQNSVNITRLRLWIELLKNSYYENDGNLRTMPNLEMNIKAGNSVVFKYGLDRNLGDVTAHTDLTVSEFKELVQEYRNTDDKEAKKKIEFAIKEFKNQIINRILDSGEYTKIRNLYQQKNELQDAIPLFETKDQREKRKQKIKKLDKQIAVKEVLLKEVNDAPLFANSFEWRFEFPEVLNSKGIYTGFDLVVANPPYIGIQGHKEIFDAVAKTDFGAQWAHGRIDFFYYFIHLAIDLLNNNGSLAFITTNYWLTATDAAGLRNDLIDRMHLTDLLNFKEFKIFSSALGQHNVITFATKAPYNNDINTLVTNETGSAHSEKFEQIVSGNSSITDYGNVSQNDIQDSSTGYFILESASRNVLINNLLNKINNHKTLTNYAEISLGITTGNNKVFIWSKKQIDEQKFSEKEQDLFKPLVKGSSLTDVIEPSEPDSYVLYTNKRVVESDIPEVVNWIRNNPLYPKILKSKAGGSIRDIDLVRSREQWRFENELTIYFQKRSKIPRFTLNNHRYYIKDDSYCITLNNEYRKNPEYSLEILTILNSTLTHFWLVKLGRKKGKTLELYPEVIRTIPIPDIISIDESDITQINNAIKNGTLLSLADTFVMKWFNLDSEDISTMKKYISDNQ</sequence>
<protein>
    <recommendedName>
        <fullName evidence="1">site-specific DNA-methyltransferase (adenine-specific)</fullName>
        <ecNumber evidence="1">2.1.1.72</ecNumber>
    </recommendedName>
</protein>
<dbReference type="PROSITE" id="PS00092">
    <property type="entry name" value="N6_MTASE"/>
    <property type="match status" value="1"/>
</dbReference>
<evidence type="ECO:0000313" key="9">
    <source>
        <dbReference type="EMBL" id="RDS60214.1"/>
    </source>
</evidence>
<dbReference type="Pfam" id="PF23653">
    <property type="entry name" value="DUF7149"/>
    <property type="match status" value="1"/>
</dbReference>
<dbReference type="GO" id="GO:0008168">
    <property type="term" value="F:methyltransferase activity"/>
    <property type="evidence" value="ECO:0007669"/>
    <property type="project" value="UniProtKB-KW"/>
</dbReference>
<dbReference type="GO" id="GO:0032259">
    <property type="term" value="P:methylation"/>
    <property type="evidence" value="ECO:0007669"/>
    <property type="project" value="UniProtKB-KW"/>
</dbReference>
<keyword evidence="2 9" id="KW-0489">Methyltransferase</keyword>
<dbReference type="PRINTS" id="PR00507">
    <property type="entry name" value="N12N6MTFRASE"/>
</dbReference>
<dbReference type="Proteomes" id="UP000254492">
    <property type="component" value="Unassembled WGS sequence"/>
</dbReference>
<evidence type="ECO:0000256" key="5">
    <source>
        <dbReference type="ARBA" id="ARBA00047942"/>
    </source>
</evidence>
<dbReference type="Gene3D" id="3.40.50.150">
    <property type="entry name" value="Vaccinia Virus protein VP39"/>
    <property type="match status" value="2"/>
</dbReference>
<keyword evidence="4" id="KW-0949">S-adenosyl-L-methionine</keyword>
<name>A0ABX9I665_9LACO</name>
<organism evidence="9 10">
    <name type="scientific">Weissella thailandensis</name>
    <dbReference type="NCBI Taxonomy" id="89061"/>
    <lineage>
        <taxon>Bacteria</taxon>
        <taxon>Bacillati</taxon>
        <taxon>Bacillota</taxon>
        <taxon>Bacilli</taxon>
        <taxon>Lactobacillales</taxon>
        <taxon>Lactobacillaceae</taxon>
        <taxon>Weissella</taxon>
    </lineage>
</organism>
<dbReference type="InterPro" id="IPR002052">
    <property type="entry name" value="DNA_methylase_N6_adenine_CS"/>
</dbReference>
<evidence type="ECO:0000256" key="3">
    <source>
        <dbReference type="ARBA" id="ARBA00022679"/>
    </source>
</evidence>
<dbReference type="InterPro" id="IPR056716">
    <property type="entry name" value="DUF7814"/>
</dbReference>
<dbReference type="EC" id="2.1.1.72" evidence="1"/>
<dbReference type="InterPro" id="IPR055573">
    <property type="entry name" value="DUF7149"/>
</dbReference>
<dbReference type="SUPFAM" id="SSF53335">
    <property type="entry name" value="S-adenosyl-L-methionine-dependent methyltransferases"/>
    <property type="match status" value="1"/>
</dbReference>